<protein>
    <submittedName>
        <fullName evidence="1">Uncharacterized protein</fullName>
    </submittedName>
</protein>
<dbReference type="Proteomes" id="UP000219338">
    <property type="component" value="Unassembled WGS sequence"/>
</dbReference>
<accession>A0A284QNJ0</accession>
<proteinExistence type="predicted"/>
<dbReference type="AlphaFoldDB" id="A0A284QNJ0"/>
<reference evidence="2" key="1">
    <citation type="journal article" date="2017" name="Nat. Ecol. Evol.">
        <title>Genome expansion and lineage-specific genetic innovations in the forest pathogenic fungi Armillaria.</title>
        <authorList>
            <person name="Sipos G."/>
            <person name="Prasanna A.N."/>
            <person name="Walter M.C."/>
            <person name="O'Connor E."/>
            <person name="Balint B."/>
            <person name="Krizsan K."/>
            <person name="Kiss B."/>
            <person name="Hess J."/>
            <person name="Varga T."/>
            <person name="Slot J."/>
            <person name="Riley R."/>
            <person name="Boka B."/>
            <person name="Rigling D."/>
            <person name="Barry K."/>
            <person name="Lee J."/>
            <person name="Mihaltcheva S."/>
            <person name="LaButti K."/>
            <person name="Lipzen A."/>
            <person name="Waldron R."/>
            <person name="Moloney N.M."/>
            <person name="Sperisen C."/>
            <person name="Kredics L."/>
            <person name="Vagvoelgyi C."/>
            <person name="Patrignani A."/>
            <person name="Fitzpatrick D."/>
            <person name="Nagy I."/>
            <person name="Doyle S."/>
            <person name="Anderson J.B."/>
            <person name="Grigoriev I.V."/>
            <person name="Gueldener U."/>
            <person name="Muensterkoetter M."/>
            <person name="Nagy L.G."/>
        </authorList>
    </citation>
    <scope>NUCLEOTIDE SEQUENCE [LARGE SCALE GENOMIC DNA]</scope>
    <source>
        <strain evidence="2">C18/9</strain>
    </source>
</reference>
<gene>
    <name evidence="1" type="ORF">ARMOST_01287</name>
</gene>
<evidence type="ECO:0000313" key="1">
    <source>
        <dbReference type="EMBL" id="SJK98031.1"/>
    </source>
</evidence>
<organism evidence="1 2">
    <name type="scientific">Armillaria ostoyae</name>
    <name type="common">Armillaria root rot fungus</name>
    <dbReference type="NCBI Taxonomy" id="47428"/>
    <lineage>
        <taxon>Eukaryota</taxon>
        <taxon>Fungi</taxon>
        <taxon>Dikarya</taxon>
        <taxon>Basidiomycota</taxon>
        <taxon>Agaricomycotina</taxon>
        <taxon>Agaricomycetes</taxon>
        <taxon>Agaricomycetidae</taxon>
        <taxon>Agaricales</taxon>
        <taxon>Marasmiineae</taxon>
        <taxon>Physalacriaceae</taxon>
        <taxon>Armillaria</taxon>
    </lineage>
</organism>
<evidence type="ECO:0000313" key="2">
    <source>
        <dbReference type="Proteomes" id="UP000219338"/>
    </source>
</evidence>
<dbReference type="EMBL" id="FUEG01000001">
    <property type="protein sequence ID" value="SJK98031.1"/>
    <property type="molecule type" value="Genomic_DNA"/>
</dbReference>
<name>A0A284QNJ0_ARMOS</name>
<keyword evidence="2" id="KW-1185">Reference proteome</keyword>
<sequence length="75" mass="8277">MSMIGVGYQHTMDKPVSTTPIPRIGRLSGILKILRVVIPSQGSLLHYDNFNIELNASNFLTKSLRYSRGGLFSPA</sequence>